<proteinExistence type="predicted"/>
<dbReference type="AlphaFoldDB" id="M5S2B3"/>
<comment type="caution">
    <text evidence="1">The sequence shown here is derived from an EMBL/GenBank/DDBJ whole genome shotgun (WGS) entry which is preliminary data.</text>
</comment>
<name>M5S2B3_9BACT</name>
<organism evidence="1 2">
    <name type="scientific">Rhodopirellula maiorica SM1</name>
    <dbReference type="NCBI Taxonomy" id="1265738"/>
    <lineage>
        <taxon>Bacteria</taxon>
        <taxon>Pseudomonadati</taxon>
        <taxon>Planctomycetota</taxon>
        <taxon>Planctomycetia</taxon>
        <taxon>Pirellulales</taxon>
        <taxon>Pirellulaceae</taxon>
        <taxon>Novipirellula</taxon>
    </lineage>
</organism>
<gene>
    <name evidence="1" type="ORF">RMSM_02765</name>
</gene>
<evidence type="ECO:0000313" key="2">
    <source>
        <dbReference type="Proteomes" id="UP000011991"/>
    </source>
</evidence>
<dbReference type="EMBL" id="ANOG01000392">
    <property type="protein sequence ID" value="EMI20304.1"/>
    <property type="molecule type" value="Genomic_DNA"/>
</dbReference>
<accession>M5S2B3</accession>
<protein>
    <submittedName>
        <fullName evidence="1">Uncharacterized protein</fullName>
    </submittedName>
</protein>
<dbReference type="PATRIC" id="fig|1265738.3.peg.2774"/>
<dbReference type="Proteomes" id="UP000011991">
    <property type="component" value="Unassembled WGS sequence"/>
</dbReference>
<reference evidence="1 2" key="1">
    <citation type="journal article" date="2013" name="Mar. Genomics">
        <title>Expression of sulfatases in Rhodopirellula baltica and the diversity of sulfatases in the genus Rhodopirellula.</title>
        <authorList>
            <person name="Wegner C.E."/>
            <person name="Richter-Heitmann T."/>
            <person name="Klindworth A."/>
            <person name="Klockow C."/>
            <person name="Richter M."/>
            <person name="Achstetter T."/>
            <person name="Glockner F.O."/>
            <person name="Harder J."/>
        </authorList>
    </citation>
    <scope>NUCLEOTIDE SEQUENCE [LARGE SCALE GENOMIC DNA]</scope>
    <source>
        <strain evidence="1 2">SM1</strain>
    </source>
</reference>
<evidence type="ECO:0000313" key="1">
    <source>
        <dbReference type="EMBL" id="EMI20304.1"/>
    </source>
</evidence>
<sequence>MIAIGLRDRRKQPNRSVRISRFSDNLGFAIDAVIPSRHDRSIADQ</sequence>
<keyword evidence="2" id="KW-1185">Reference proteome</keyword>